<reference evidence="3" key="2">
    <citation type="submission" date="2023-06" db="EMBL/GenBank/DDBJ databases">
        <authorList>
            <person name="Swenson N.G."/>
            <person name="Wegrzyn J.L."/>
            <person name="Mcevoy S.L."/>
        </authorList>
    </citation>
    <scope>NUCLEOTIDE SEQUENCE</scope>
    <source>
        <strain evidence="3">NS2018</strain>
        <tissue evidence="3">Leaf</tissue>
    </source>
</reference>
<feature type="region of interest" description="Disordered" evidence="1">
    <location>
        <begin position="51"/>
        <end position="73"/>
    </location>
</feature>
<gene>
    <name evidence="3" type="ORF">LWI29_001097</name>
</gene>
<evidence type="ECO:0000256" key="2">
    <source>
        <dbReference type="SAM" id="Phobius"/>
    </source>
</evidence>
<accession>A0AA39RQL8</accession>
<organism evidence="3 4">
    <name type="scientific">Acer saccharum</name>
    <name type="common">Sugar maple</name>
    <dbReference type="NCBI Taxonomy" id="4024"/>
    <lineage>
        <taxon>Eukaryota</taxon>
        <taxon>Viridiplantae</taxon>
        <taxon>Streptophyta</taxon>
        <taxon>Embryophyta</taxon>
        <taxon>Tracheophyta</taxon>
        <taxon>Spermatophyta</taxon>
        <taxon>Magnoliopsida</taxon>
        <taxon>eudicotyledons</taxon>
        <taxon>Gunneridae</taxon>
        <taxon>Pentapetalae</taxon>
        <taxon>rosids</taxon>
        <taxon>malvids</taxon>
        <taxon>Sapindales</taxon>
        <taxon>Sapindaceae</taxon>
        <taxon>Hippocastanoideae</taxon>
        <taxon>Acereae</taxon>
        <taxon>Acer</taxon>
    </lineage>
</organism>
<evidence type="ECO:0000256" key="1">
    <source>
        <dbReference type="SAM" id="MobiDB-lite"/>
    </source>
</evidence>
<keyword evidence="2" id="KW-0812">Transmembrane</keyword>
<keyword evidence="2" id="KW-0472">Membrane</keyword>
<dbReference type="Proteomes" id="UP001168877">
    <property type="component" value="Unassembled WGS sequence"/>
</dbReference>
<evidence type="ECO:0000313" key="4">
    <source>
        <dbReference type="Proteomes" id="UP001168877"/>
    </source>
</evidence>
<dbReference type="PANTHER" id="PTHR36381">
    <property type="entry name" value="ETHYLENE-REGULATED TRANSCRIPT 2 (ERT2)"/>
    <property type="match status" value="1"/>
</dbReference>
<proteinExistence type="predicted"/>
<keyword evidence="4" id="KW-1185">Reference proteome</keyword>
<name>A0AA39RQL8_ACESA</name>
<feature type="transmembrane region" description="Helical" evidence="2">
    <location>
        <begin position="125"/>
        <end position="142"/>
    </location>
</feature>
<dbReference type="PANTHER" id="PTHR36381:SF1">
    <property type="entry name" value="ETHYLENE-REGULATED TRANSCRIPT 2 (ERT2)"/>
    <property type="match status" value="1"/>
</dbReference>
<protein>
    <submittedName>
        <fullName evidence="3">Uncharacterized protein</fullName>
    </submittedName>
</protein>
<comment type="caution">
    <text evidence="3">The sequence shown here is derived from an EMBL/GenBank/DDBJ whole genome shotgun (WGS) entry which is preliminary data.</text>
</comment>
<feature type="transmembrane region" description="Helical" evidence="2">
    <location>
        <begin position="148"/>
        <end position="170"/>
    </location>
</feature>
<reference evidence="3" key="1">
    <citation type="journal article" date="2022" name="Plant J.">
        <title>Strategies of tolerance reflected in two North American maple genomes.</title>
        <authorList>
            <person name="McEvoy S.L."/>
            <person name="Sezen U.U."/>
            <person name="Trouern-Trend A."/>
            <person name="McMahon S.M."/>
            <person name="Schaberg P.G."/>
            <person name="Yang J."/>
            <person name="Wegrzyn J.L."/>
            <person name="Swenson N.G."/>
        </authorList>
    </citation>
    <scope>NUCLEOTIDE SEQUENCE</scope>
    <source>
        <strain evidence="3">NS2018</strain>
    </source>
</reference>
<sequence length="402" mass="44992">MPLPWKKNKVARISRFVADLQSPKRGGSLVVQTGFPTSLVDLFVKNRDRLKKHSKKKSQSQSQSQTQQTHSQMEFSNPVLNLTVDSSSSSKPRDEITTTTHVQEIAVVEEFDGGSGGGVDGSNRNCVLVAVLKMFVVLVLALSTKRLAVGVTMSAILLLLLEYVGARGLLCSKKTSFLRKIKSNNDVLSVKKTEICEESSRNSVDDFVINPSFEEIQVEDEDRRSCLNIESREKIVKELLREDVLMTSKNNRSRGTKIKEKLVKRLVPKKLRGGSKKGKDQVESSSNQVSCFPREDKLGRLLEQEQDNENESSIVSLEDERSSVGSVFYDETTCFDRRSQAEEKVERESEGKSGYLILILIVLAGLVGGRIVALVLTLGWCLMFKLVGKLRIVSFSIPWYKR</sequence>
<evidence type="ECO:0000313" key="3">
    <source>
        <dbReference type="EMBL" id="KAK0577848.1"/>
    </source>
</evidence>
<feature type="compositionally biased region" description="Low complexity" evidence="1">
    <location>
        <begin position="59"/>
        <end position="72"/>
    </location>
</feature>
<dbReference type="AlphaFoldDB" id="A0AA39RQL8"/>
<dbReference type="EMBL" id="JAUESC010000385">
    <property type="protein sequence ID" value="KAK0577848.1"/>
    <property type="molecule type" value="Genomic_DNA"/>
</dbReference>
<keyword evidence="2" id="KW-1133">Transmembrane helix</keyword>
<feature type="transmembrane region" description="Helical" evidence="2">
    <location>
        <begin position="354"/>
        <end position="376"/>
    </location>
</feature>